<feature type="chain" id="PRO_5014733929" evidence="1">
    <location>
        <begin position="20"/>
        <end position="66"/>
    </location>
</feature>
<dbReference type="EMBL" id="GGFL01007119">
    <property type="protein sequence ID" value="MBW71297.1"/>
    <property type="molecule type" value="Transcribed_RNA"/>
</dbReference>
<evidence type="ECO:0000256" key="1">
    <source>
        <dbReference type="SAM" id="SignalP"/>
    </source>
</evidence>
<keyword evidence="1" id="KW-0732">Signal</keyword>
<name>A0A2M4D167_ANODA</name>
<evidence type="ECO:0000313" key="2">
    <source>
        <dbReference type="EMBL" id="MBW71297.1"/>
    </source>
</evidence>
<sequence length="66" mass="7442">MILLLLLLLFLLLLPPIQRRANQRLTVRPVDFAALVQSCPSNIICGLPHAIHHLERHKAHVLLPAI</sequence>
<proteinExistence type="predicted"/>
<protein>
    <submittedName>
        <fullName evidence="2">Putative secreted protein</fullName>
    </submittedName>
</protein>
<dbReference type="AlphaFoldDB" id="A0A2M4D167"/>
<accession>A0A2M4D167</accession>
<organism evidence="2">
    <name type="scientific">Anopheles darlingi</name>
    <name type="common">Mosquito</name>
    <dbReference type="NCBI Taxonomy" id="43151"/>
    <lineage>
        <taxon>Eukaryota</taxon>
        <taxon>Metazoa</taxon>
        <taxon>Ecdysozoa</taxon>
        <taxon>Arthropoda</taxon>
        <taxon>Hexapoda</taxon>
        <taxon>Insecta</taxon>
        <taxon>Pterygota</taxon>
        <taxon>Neoptera</taxon>
        <taxon>Endopterygota</taxon>
        <taxon>Diptera</taxon>
        <taxon>Nematocera</taxon>
        <taxon>Culicoidea</taxon>
        <taxon>Culicidae</taxon>
        <taxon>Anophelinae</taxon>
        <taxon>Anopheles</taxon>
    </lineage>
</organism>
<feature type="signal peptide" evidence="1">
    <location>
        <begin position="1"/>
        <end position="19"/>
    </location>
</feature>
<reference evidence="2" key="1">
    <citation type="submission" date="2018-01" db="EMBL/GenBank/DDBJ databases">
        <title>An insight into the sialome of Amazonian anophelines.</title>
        <authorList>
            <person name="Ribeiro J.M."/>
            <person name="Scarpassa V."/>
            <person name="Calvo E."/>
        </authorList>
    </citation>
    <scope>NUCLEOTIDE SEQUENCE</scope>
</reference>